<keyword evidence="5" id="KW-0808">Transferase</keyword>
<evidence type="ECO:0000256" key="1">
    <source>
        <dbReference type="ARBA" id="ARBA00022884"/>
    </source>
</evidence>
<evidence type="ECO:0000259" key="4">
    <source>
        <dbReference type="SMART" id="SM00363"/>
    </source>
</evidence>
<organism evidence="5 6">
    <name type="scientific">Schaalia hyovaginalis</name>
    <dbReference type="NCBI Taxonomy" id="29316"/>
    <lineage>
        <taxon>Bacteria</taxon>
        <taxon>Bacillati</taxon>
        <taxon>Actinomycetota</taxon>
        <taxon>Actinomycetes</taxon>
        <taxon>Actinomycetales</taxon>
        <taxon>Actinomycetaceae</taxon>
        <taxon>Schaalia</taxon>
    </lineage>
</organism>
<dbReference type="SMART" id="SM00363">
    <property type="entry name" value="S4"/>
    <property type="match status" value="1"/>
</dbReference>
<dbReference type="InterPro" id="IPR029063">
    <property type="entry name" value="SAM-dependent_MTases_sf"/>
</dbReference>
<dbReference type="Gene3D" id="3.10.290.10">
    <property type="entry name" value="RNA-binding S4 domain"/>
    <property type="match status" value="1"/>
</dbReference>
<reference evidence="5" key="1">
    <citation type="submission" date="2020-08" db="EMBL/GenBank/DDBJ databases">
        <title>Sequencing the genomes of 1000 actinobacteria strains.</title>
        <authorList>
            <person name="Klenk H.-P."/>
        </authorList>
    </citation>
    <scope>NUCLEOTIDE SEQUENCE</scope>
    <source>
        <strain evidence="5">DSM 10695</strain>
    </source>
</reference>
<dbReference type="EC" id="2.1.1.226" evidence="5"/>
<evidence type="ECO:0000256" key="2">
    <source>
        <dbReference type="ARBA" id="ARBA00029460"/>
    </source>
</evidence>
<dbReference type="GO" id="GO:0008168">
    <property type="term" value="F:methyltransferase activity"/>
    <property type="evidence" value="ECO:0007669"/>
    <property type="project" value="UniProtKB-KW"/>
</dbReference>
<dbReference type="SUPFAM" id="SSF55174">
    <property type="entry name" value="Alpha-L RNA-binding motif"/>
    <property type="match status" value="1"/>
</dbReference>
<dbReference type="RefSeq" id="WP_184452462.1">
    <property type="nucleotide sequence ID" value="NZ_JACHMK010000001.1"/>
</dbReference>
<gene>
    <name evidence="5" type="ORF">HD592_001141</name>
</gene>
<proteinExistence type="inferred from homology"/>
<evidence type="ECO:0000313" key="5">
    <source>
        <dbReference type="EMBL" id="MBB6334576.1"/>
    </source>
</evidence>
<feature type="domain" description="RNA-binding S4" evidence="4">
    <location>
        <begin position="4"/>
        <end position="70"/>
    </location>
</feature>
<dbReference type="Gene3D" id="3.40.50.150">
    <property type="entry name" value="Vaccinia Virus protein VP39"/>
    <property type="match status" value="1"/>
</dbReference>
<dbReference type="EC" id="2.1.1.227" evidence="5"/>
<dbReference type="PANTHER" id="PTHR32319">
    <property type="entry name" value="BACTERIAL HEMOLYSIN-LIKE PROTEIN"/>
    <property type="match status" value="1"/>
</dbReference>
<dbReference type="PROSITE" id="PS50889">
    <property type="entry name" value="S4"/>
    <property type="match status" value="1"/>
</dbReference>
<comment type="caution">
    <text evidence="5">The sequence shown here is derived from an EMBL/GenBank/DDBJ whole genome shotgun (WGS) entry which is preliminary data.</text>
</comment>
<evidence type="ECO:0000313" key="6">
    <source>
        <dbReference type="Proteomes" id="UP000617426"/>
    </source>
</evidence>
<keyword evidence="1 3" id="KW-0694">RNA-binding</keyword>
<dbReference type="PIRSF" id="PIRSF005578">
    <property type="entry name" value="TlyA"/>
    <property type="match status" value="1"/>
</dbReference>
<dbReference type="InterPro" id="IPR002942">
    <property type="entry name" value="S4_RNA-bd"/>
</dbReference>
<dbReference type="CDD" id="cd02440">
    <property type="entry name" value="AdoMet_MTases"/>
    <property type="match status" value="1"/>
</dbReference>
<dbReference type="SUPFAM" id="SSF53335">
    <property type="entry name" value="S-adenosyl-L-methionine-dependent methyltransferases"/>
    <property type="match status" value="1"/>
</dbReference>
<dbReference type="CDD" id="cd00165">
    <property type="entry name" value="S4"/>
    <property type="match status" value="1"/>
</dbReference>
<comment type="similarity">
    <text evidence="2">Belongs to the TlyA family.</text>
</comment>
<dbReference type="Pfam" id="PF01479">
    <property type="entry name" value="S4"/>
    <property type="match status" value="1"/>
</dbReference>
<dbReference type="InterPro" id="IPR036986">
    <property type="entry name" value="S4_RNA-bd_sf"/>
</dbReference>
<dbReference type="AlphaFoldDB" id="A0A923E6P1"/>
<dbReference type="InterPro" id="IPR047048">
    <property type="entry name" value="TlyA"/>
</dbReference>
<name>A0A923E6P1_9ACTO</name>
<dbReference type="EMBL" id="JACHMK010000001">
    <property type="protein sequence ID" value="MBB6334576.1"/>
    <property type="molecule type" value="Genomic_DNA"/>
</dbReference>
<dbReference type="GO" id="GO:0032259">
    <property type="term" value="P:methylation"/>
    <property type="evidence" value="ECO:0007669"/>
    <property type="project" value="UniProtKB-KW"/>
</dbReference>
<dbReference type="PANTHER" id="PTHR32319:SF0">
    <property type="entry name" value="BACTERIAL HEMOLYSIN-LIKE PROTEIN"/>
    <property type="match status" value="1"/>
</dbReference>
<dbReference type="Proteomes" id="UP000617426">
    <property type="component" value="Unassembled WGS sequence"/>
</dbReference>
<dbReference type="Pfam" id="PF01728">
    <property type="entry name" value="FtsJ"/>
    <property type="match status" value="1"/>
</dbReference>
<dbReference type="GO" id="GO:0003723">
    <property type="term" value="F:RNA binding"/>
    <property type="evidence" value="ECO:0007669"/>
    <property type="project" value="UniProtKB-KW"/>
</dbReference>
<dbReference type="InterPro" id="IPR002877">
    <property type="entry name" value="RNA_MeTrfase_FtsJ_dom"/>
</dbReference>
<protein>
    <submittedName>
        <fullName evidence="5">23S rRNA (Cytidine1920-2'-O)/16S rRNA (Cytidine1409-2'-O)-methyltransferase</fullName>
        <ecNumber evidence="5">2.1.1.226</ecNumber>
        <ecNumber evidence="5">2.1.1.227</ecNumber>
    </submittedName>
</protein>
<dbReference type="NCBIfam" id="TIGR00478">
    <property type="entry name" value="tly"/>
    <property type="match status" value="1"/>
</dbReference>
<accession>A0A923E6P1</accession>
<sequence length="278" mass="29495">MKLRRIDSELVRRGLVKSRTHAQELITAGRVRLDGEVVLKPARQMDPAQAVVITGNDEVEYVSRGAHKLAGALDALGDAGPKVAGRRCLDAGASTGGFTDVLLRRGAASVVAVDVGYGQLAWSLQSDPRVEVRDRTNVRTLKAGDIEPAPELVVGDMSFISLQLVIPALVDAAAEDADFLLMVKPQFEIGKDRLGHGGVVKNPAHHVETVEAVAGCAIRTGLDIVAVEASPLPGPSGNVEYFLHMRASHPAPIAHEDLHSRIVEAVERGPAGSGKEEK</sequence>
<evidence type="ECO:0000256" key="3">
    <source>
        <dbReference type="PROSITE-ProRule" id="PRU00182"/>
    </source>
</evidence>
<dbReference type="InterPro" id="IPR004538">
    <property type="entry name" value="Hemolysin_A/TlyA"/>
</dbReference>
<keyword evidence="5" id="KW-0489">Methyltransferase</keyword>
<keyword evidence="6" id="KW-1185">Reference proteome</keyword>